<dbReference type="Proteomes" id="UP000019141">
    <property type="component" value="Unassembled WGS sequence"/>
</dbReference>
<protein>
    <submittedName>
        <fullName evidence="1">Uncharacterized protein</fullName>
    </submittedName>
</protein>
<dbReference type="SUPFAM" id="SSF55298">
    <property type="entry name" value="YjgF-like"/>
    <property type="match status" value="1"/>
</dbReference>
<dbReference type="InterPro" id="IPR006175">
    <property type="entry name" value="YjgF/YER057c/UK114"/>
</dbReference>
<organism evidence="1 2">
    <name type="scientific">Entotheonella factor</name>
    <dbReference type="NCBI Taxonomy" id="1429438"/>
    <lineage>
        <taxon>Bacteria</taxon>
        <taxon>Pseudomonadati</taxon>
        <taxon>Nitrospinota/Tectimicrobiota group</taxon>
        <taxon>Candidatus Tectimicrobiota</taxon>
        <taxon>Candidatus Entotheonellia</taxon>
        <taxon>Candidatus Entotheonellales</taxon>
        <taxon>Candidatus Entotheonellaceae</taxon>
        <taxon>Candidatus Entotheonella</taxon>
    </lineage>
</organism>
<dbReference type="PANTHER" id="PTHR43857:SF1">
    <property type="entry name" value="YJGH FAMILY PROTEIN"/>
    <property type="match status" value="1"/>
</dbReference>
<proteinExistence type="predicted"/>
<accession>W4L4T0</accession>
<gene>
    <name evidence="1" type="ORF">ETSY1_40650</name>
</gene>
<evidence type="ECO:0000313" key="2">
    <source>
        <dbReference type="Proteomes" id="UP000019141"/>
    </source>
</evidence>
<sequence>MSTQHVRRSVSSGTHWEAIAGFARAVRIGERILVSGTTATDSQGVVSAGDAAAQTRFILDKIEAAIGQLGGSLRDVVRTRIYVRQVEDWEPVARVHGEYFAAIQPANTLVEARLVGDEYLVEIEAEAVIGAGDAL</sequence>
<evidence type="ECO:0000313" key="1">
    <source>
        <dbReference type="EMBL" id="ETW93113.1"/>
    </source>
</evidence>
<dbReference type="InterPro" id="IPR035959">
    <property type="entry name" value="RutC-like_sf"/>
</dbReference>
<dbReference type="Pfam" id="PF01042">
    <property type="entry name" value="Ribonuc_L-PSP"/>
    <property type="match status" value="1"/>
</dbReference>
<reference evidence="1 2" key="1">
    <citation type="journal article" date="2014" name="Nature">
        <title>An environmental bacterial taxon with a large and distinct metabolic repertoire.</title>
        <authorList>
            <person name="Wilson M.C."/>
            <person name="Mori T."/>
            <person name="Ruckert C."/>
            <person name="Uria A.R."/>
            <person name="Helf M.J."/>
            <person name="Takada K."/>
            <person name="Gernert C."/>
            <person name="Steffens U.A."/>
            <person name="Heycke N."/>
            <person name="Schmitt S."/>
            <person name="Rinke C."/>
            <person name="Helfrich E.J."/>
            <person name="Brachmann A.O."/>
            <person name="Gurgui C."/>
            <person name="Wakimoto T."/>
            <person name="Kracht M."/>
            <person name="Crusemann M."/>
            <person name="Hentschel U."/>
            <person name="Abe I."/>
            <person name="Matsunaga S."/>
            <person name="Kalinowski J."/>
            <person name="Takeyama H."/>
            <person name="Piel J."/>
        </authorList>
    </citation>
    <scope>NUCLEOTIDE SEQUENCE [LARGE SCALE GENOMIC DNA]</scope>
    <source>
        <strain evidence="2">TSY1</strain>
    </source>
</reference>
<dbReference type="HOGENOM" id="CLU_100715_5_1_7"/>
<keyword evidence="2" id="KW-1185">Reference proteome</keyword>
<dbReference type="CDD" id="cd06154">
    <property type="entry name" value="YjgF_YER057c_UK114_like_6"/>
    <property type="match status" value="1"/>
</dbReference>
<name>W4L4T0_ENTF1</name>
<dbReference type="AlphaFoldDB" id="W4L4T0"/>
<comment type="caution">
    <text evidence="1">The sequence shown here is derived from an EMBL/GenBank/DDBJ whole genome shotgun (WGS) entry which is preliminary data.</text>
</comment>
<dbReference type="EMBL" id="AZHW01001304">
    <property type="protein sequence ID" value="ETW93113.1"/>
    <property type="molecule type" value="Genomic_DNA"/>
</dbReference>
<dbReference type="PANTHER" id="PTHR43857">
    <property type="entry name" value="BLR7761 PROTEIN"/>
    <property type="match status" value="1"/>
</dbReference>
<dbReference type="Gene3D" id="3.30.1330.40">
    <property type="entry name" value="RutC-like"/>
    <property type="match status" value="1"/>
</dbReference>